<dbReference type="AlphaFoldDB" id="A0A9P4S5R9"/>
<dbReference type="InterPro" id="IPR009060">
    <property type="entry name" value="UBA-like_sf"/>
</dbReference>
<evidence type="ECO:0000256" key="1">
    <source>
        <dbReference type="ARBA" id="ARBA00004586"/>
    </source>
</evidence>
<evidence type="ECO:0000313" key="14">
    <source>
        <dbReference type="Proteomes" id="UP000799429"/>
    </source>
</evidence>
<feature type="transmembrane region" description="Helical" evidence="11">
    <location>
        <begin position="6"/>
        <end position="26"/>
    </location>
</feature>
<gene>
    <name evidence="13" type="ORF">M501DRAFT_980902</name>
</gene>
<comment type="caution">
    <text evidence="13">The sequence shown here is derived from an EMBL/GenBank/DDBJ whole genome shotgun (WGS) entry which is preliminary data.</text>
</comment>
<keyword evidence="5 11" id="KW-1133">Transmembrane helix</keyword>
<comment type="subcellular location">
    <subcellularLocation>
        <location evidence="7">Endomembrane system</location>
        <topology evidence="7">Single-pass membrane protein</topology>
    </subcellularLocation>
    <subcellularLocation>
        <location evidence="1">Endoplasmic reticulum membrane</location>
    </subcellularLocation>
</comment>
<dbReference type="InterPro" id="IPR003892">
    <property type="entry name" value="CUE"/>
</dbReference>
<evidence type="ECO:0000256" key="7">
    <source>
        <dbReference type="ARBA" id="ARBA00037847"/>
    </source>
</evidence>
<dbReference type="OrthoDB" id="3824970at2759"/>
<keyword evidence="14" id="KW-1185">Reference proteome</keyword>
<dbReference type="EMBL" id="MU006105">
    <property type="protein sequence ID" value="KAF2836166.1"/>
    <property type="molecule type" value="Genomic_DNA"/>
</dbReference>
<proteinExistence type="inferred from homology"/>
<evidence type="ECO:0000256" key="9">
    <source>
        <dbReference type="ARBA" id="ARBA00072899"/>
    </source>
</evidence>
<evidence type="ECO:0000256" key="10">
    <source>
        <dbReference type="SAM" id="MobiDB-lite"/>
    </source>
</evidence>
<evidence type="ECO:0000256" key="3">
    <source>
        <dbReference type="ARBA" id="ARBA00022786"/>
    </source>
</evidence>
<accession>A0A9P4S5R9</accession>
<dbReference type="CDD" id="cd14424">
    <property type="entry name" value="CUE_Cue1p_like"/>
    <property type="match status" value="1"/>
</dbReference>
<dbReference type="GO" id="GO:0043130">
    <property type="term" value="F:ubiquitin binding"/>
    <property type="evidence" value="ECO:0007669"/>
    <property type="project" value="InterPro"/>
</dbReference>
<dbReference type="Pfam" id="PF02845">
    <property type="entry name" value="CUE"/>
    <property type="match status" value="1"/>
</dbReference>
<dbReference type="Gene3D" id="1.10.8.10">
    <property type="entry name" value="DNA helicase RuvA subunit, C-terminal domain"/>
    <property type="match status" value="1"/>
</dbReference>
<evidence type="ECO:0000313" key="13">
    <source>
        <dbReference type="EMBL" id="KAF2836166.1"/>
    </source>
</evidence>
<dbReference type="PROSITE" id="PS51140">
    <property type="entry name" value="CUE"/>
    <property type="match status" value="1"/>
</dbReference>
<name>A0A9P4S5R9_9PEZI</name>
<evidence type="ECO:0000256" key="8">
    <source>
        <dbReference type="ARBA" id="ARBA00061383"/>
    </source>
</evidence>
<reference evidence="13" key="1">
    <citation type="journal article" date="2020" name="Stud. Mycol.">
        <title>101 Dothideomycetes genomes: a test case for predicting lifestyles and emergence of pathogens.</title>
        <authorList>
            <person name="Haridas S."/>
            <person name="Albert R."/>
            <person name="Binder M."/>
            <person name="Bloem J."/>
            <person name="Labutti K."/>
            <person name="Salamov A."/>
            <person name="Andreopoulos B."/>
            <person name="Baker S."/>
            <person name="Barry K."/>
            <person name="Bills G."/>
            <person name="Bluhm B."/>
            <person name="Cannon C."/>
            <person name="Castanera R."/>
            <person name="Culley D."/>
            <person name="Daum C."/>
            <person name="Ezra D."/>
            <person name="Gonzalez J."/>
            <person name="Henrissat B."/>
            <person name="Kuo A."/>
            <person name="Liang C."/>
            <person name="Lipzen A."/>
            <person name="Lutzoni F."/>
            <person name="Magnuson J."/>
            <person name="Mondo S."/>
            <person name="Nolan M."/>
            <person name="Ohm R."/>
            <person name="Pangilinan J."/>
            <person name="Park H.-J."/>
            <person name="Ramirez L."/>
            <person name="Alfaro M."/>
            <person name="Sun H."/>
            <person name="Tritt A."/>
            <person name="Yoshinaga Y."/>
            <person name="Zwiers L.-H."/>
            <person name="Turgeon B."/>
            <person name="Goodwin S."/>
            <person name="Spatafora J."/>
            <person name="Crous P."/>
            <person name="Grigoriev I."/>
        </authorList>
    </citation>
    <scope>NUCLEOTIDE SEQUENCE</scope>
    <source>
        <strain evidence="13">CBS 101060</strain>
    </source>
</reference>
<feature type="region of interest" description="Disordered" evidence="10">
    <location>
        <begin position="96"/>
        <end position="166"/>
    </location>
</feature>
<evidence type="ECO:0000256" key="6">
    <source>
        <dbReference type="ARBA" id="ARBA00023136"/>
    </source>
</evidence>
<evidence type="ECO:0000256" key="5">
    <source>
        <dbReference type="ARBA" id="ARBA00022989"/>
    </source>
</evidence>
<keyword evidence="3" id="KW-0833">Ubl conjugation pathway</keyword>
<sequence length="194" mass="21576">MPEQSLNIPQLLAVLLITFFAIRWYISPSTTTHSSNSSARQRRGPRPEQIEQIAQMFPQLDRRSIGWDLARNGGNVGATTERILGRGLDVPPLNFQLPAVSTASPSTSSTPSSRHNPAASQPKHPDLITRYNLGSKVNAPVEEKEDISAGKKPAWSGDKAKRQAELQKRKEEMILKARQKMLERVEKERKGEGS</sequence>
<dbReference type="GO" id="GO:0005789">
    <property type="term" value="C:endoplasmic reticulum membrane"/>
    <property type="evidence" value="ECO:0007669"/>
    <property type="project" value="UniProtKB-SubCell"/>
</dbReference>
<keyword evidence="4" id="KW-0256">Endoplasmic reticulum</keyword>
<dbReference type="Proteomes" id="UP000799429">
    <property type="component" value="Unassembled WGS sequence"/>
</dbReference>
<dbReference type="SUPFAM" id="SSF46934">
    <property type="entry name" value="UBA-like"/>
    <property type="match status" value="1"/>
</dbReference>
<feature type="domain" description="CUE" evidence="12">
    <location>
        <begin position="45"/>
        <end position="88"/>
    </location>
</feature>
<keyword evidence="6 11" id="KW-0472">Membrane</keyword>
<comment type="similarity">
    <text evidence="8">Belongs to the CUE1 family.</text>
</comment>
<keyword evidence="2 11" id="KW-0812">Transmembrane</keyword>
<organism evidence="13 14">
    <name type="scientific">Patellaria atrata CBS 101060</name>
    <dbReference type="NCBI Taxonomy" id="1346257"/>
    <lineage>
        <taxon>Eukaryota</taxon>
        <taxon>Fungi</taxon>
        <taxon>Dikarya</taxon>
        <taxon>Ascomycota</taxon>
        <taxon>Pezizomycotina</taxon>
        <taxon>Dothideomycetes</taxon>
        <taxon>Dothideomycetes incertae sedis</taxon>
        <taxon>Patellariales</taxon>
        <taxon>Patellariaceae</taxon>
        <taxon>Patellaria</taxon>
    </lineage>
</organism>
<evidence type="ECO:0000256" key="11">
    <source>
        <dbReference type="SAM" id="Phobius"/>
    </source>
</evidence>
<dbReference type="SMART" id="SM00546">
    <property type="entry name" value="CUE"/>
    <property type="match status" value="1"/>
</dbReference>
<feature type="compositionally biased region" description="Low complexity" evidence="10">
    <location>
        <begin position="98"/>
        <end position="113"/>
    </location>
</feature>
<protein>
    <recommendedName>
        <fullName evidence="9">Coupling of ubiquitin conjugation to ER degradation protein 1</fullName>
    </recommendedName>
</protein>
<evidence type="ECO:0000259" key="12">
    <source>
        <dbReference type="PROSITE" id="PS51140"/>
    </source>
</evidence>
<evidence type="ECO:0000256" key="4">
    <source>
        <dbReference type="ARBA" id="ARBA00022824"/>
    </source>
</evidence>
<dbReference type="FunFam" id="1.10.8.10:FF:000050">
    <property type="entry name" value="Related to AMFR protein"/>
    <property type="match status" value="1"/>
</dbReference>
<evidence type="ECO:0000256" key="2">
    <source>
        <dbReference type="ARBA" id="ARBA00022692"/>
    </source>
</evidence>